<evidence type="ECO:0000313" key="4">
    <source>
        <dbReference type="Proteomes" id="UP000694287"/>
    </source>
</evidence>
<dbReference type="RefSeq" id="WP_218603080.1">
    <property type="nucleotide sequence ID" value="NZ_JADQDJ010000103.1"/>
</dbReference>
<dbReference type="PROSITE" id="PS51063">
    <property type="entry name" value="HTH_CRP_2"/>
    <property type="match status" value="1"/>
</dbReference>
<sequence length="248" mass="26138">MELSRWSQALRTARAGSVTADATVRDAAWVARCVGRGTNAPLAPADVAALAATLQPVDLAAGAPLFGASTGSDPGVWIIRSGHVELSVASGRNRVVVGVLRPGDVEGDIPLLLGLALPYAARAVDAVTCLHLRPADFEELLARHPAIARRWLSSVAQRLATSHERLIALLGRPLPAQLAGLLLDEADHDPDGGGVVRLPQRTLAAMLGVARPSLNKILKDFERHGHVEVGYSSVRLLDVAALQRTRSA</sequence>
<accession>A0ABS6URZ7</accession>
<dbReference type="SMART" id="SM00419">
    <property type="entry name" value="HTH_CRP"/>
    <property type="match status" value="1"/>
</dbReference>
<evidence type="ECO:0000259" key="2">
    <source>
        <dbReference type="PROSITE" id="PS51063"/>
    </source>
</evidence>
<dbReference type="Pfam" id="PF00027">
    <property type="entry name" value="cNMP_binding"/>
    <property type="match status" value="1"/>
</dbReference>
<dbReference type="Proteomes" id="UP000694287">
    <property type="component" value="Unassembled WGS sequence"/>
</dbReference>
<dbReference type="InterPro" id="IPR000595">
    <property type="entry name" value="cNMP-bd_dom"/>
</dbReference>
<dbReference type="Pfam" id="PF13545">
    <property type="entry name" value="HTH_Crp_2"/>
    <property type="match status" value="1"/>
</dbReference>
<dbReference type="SMART" id="SM00100">
    <property type="entry name" value="cNMP"/>
    <property type="match status" value="1"/>
</dbReference>
<dbReference type="InterPro" id="IPR050397">
    <property type="entry name" value="Env_Response_Regulators"/>
</dbReference>
<feature type="domain" description="HTH crp-type" evidence="2">
    <location>
        <begin position="172"/>
        <end position="240"/>
    </location>
</feature>
<keyword evidence="4" id="KW-1185">Reference proteome</keyword>
<comment type="caution">
    <text evidence="3">The sequence shown here is derived from an EMBL/GenBank/DDBJ whole genome shotgun (WGS) entry which is preliminary data.</text>
</comment>
<dbReference type="EMBL" id="JADQDK010000001">
    <property type="protein sequence ID" value="MBW0135005.1"/>
    <property type="molecule type" value="Genomic_DNA"/>
</dbReference>
<gene>
    <name evidence="3" type="ORF">I4I81_12150</name>
</gene>
<proteinExistence type="predicted"/>
<dbReference type="PANTHER" id="PTHR24567">
    <property type="entry name" value="CRP FAMILY TRANSCRIPTIONAL REGULATORY PROTEIN"/>
    <property type="match status" value="1"/>
</dbReference>
<dbReference type="InterPro" id="IPR012318">
    <property type="entry name" value="HTH_CRP"/>
</dbReference>
<dbReference type="PANTHER" id="PTHR24567:SF74">
    <property type="entry name" value="HTH-TYPE TRANSCRIPTIONAL REGULATOR ARCR"/>
    <property type="match status" value="1"/>
</dbReference>
<evidence type="ECO:0000259" key="1">
    <source>
        <dbReference type="PROSITE" id="PS50042"/>
    </source>
</evidence>
<organism evidence="3 4">
    <name type="scientific">Pseudonocardia abyssalis</name>
    <dbReference type="NCBI Taxonomy" id="2792008"/>
    <lineage>
        <taxon>Bacteria</taxon>
        <taxon>Bacillati</taxon>
        <taxon>Actinomycetota</taxon>
        <taxon>Actinomycetes</taxon>
        <taxon>Pseudonocardiales</taxon>
        <taxon>Pseudonocardiaceae</taxon>
        <taxon>Pseudonocardia</taxon>
    </lineage>
</organism>
<feature type="domain" description="Cyclic nucleotide-binding" evidence="1">
    <location>
        <begin position="76"/>
        <end position="158"/>
    </location>
</feature>
<protein>
    <submittedName>
        <fullName evidence="3">Crp/Fnr family transcriptional regulator</fullName>
    </submittedName>
</protein>
<reference evidence="3 4" key="1">
    <citation type="submission" date="2020-11" db="EMBL/GenBank/DDBJ databases">
        <title>Pseudonocardia abyssalis sp. nov. and Pseudonocardia oceani sp. nov., description and phylogenomic analysis of two novel actinomycetes isolated from the deep Southern Ocean.</title>
        <authorList>
            <person name="Parra J."/>
        </authorList>
    </citation>
    <scope>NUCLEOTIDE SEQUENCE [LARGE SCALE GENOMIC DNA]</scope>
    <source>
        <strain evidence="3 4">KRD-168</strain>
    </source>
</reference>
<dbReference type="PROSITE" id="PS50042">
    <property type="entry name" value="CNMP_BINDING_3"/>
    <property type="match status" value="1"/>
</dbReference>
<name>A0ABS6URZ7_9PSEU</name>
<evidence type="ECO:0000313" key="3">
    <source>
        <dbReference type="EMBL" id="MBW0135005.1"/>
    </source>
</evidence>
<dbReference type="CDD" id="cd00038">
    <property type="entry name" value="CAP_ED"/>
    <property type="match status" value="1"/>
</dbReference>